<dbReference type="EMBL" id="JBHLXP010000005">
    <property type="protein sequence ID" value="MFC0050400.1"/>
    <property type="molecule type" value="Genomic_DNA"/>
</dbReference>
<dbReference type="Gene3D" id="1.10.150.690">
    <property type="entry name" value="DUF2063"/>
    <property type="match status" value="1"/>
</dbReference>
<comment type="caution">
    <text evidence="3">The sequence shown here is derived from an EMBL/GenBank/DDBJ whole genome shotgun (WGS) entry which is preliminary data.</text>
</comment>
<reference evidence="3 4" key="1">
    <citation type="submission" date="2024-09" db="EMBL/GenBank/DDBJ databases">
        <authorList>
            <person name="Sun Q."/>
            <person name="Mori K."/>
        </authorList>
    </citation>
    <scope>NUCLEOTIDE SEQUENCE [LARGE SCALE GENOMIC DNA]</scope>
    <source>
        <strain evidence="3 4">KCTC 23315</strain>
    </source>
</reference>
<protein>
    <submittedName>
        <fullName evidence="3">DUF2063 domain-containing protein</fullName>
    </submittedName>
</protein>
<dbReference type="Pfam" id="PF22106">
    <property type="entry name" value="NGO1945_C"/>
    <property type="match status" value="1"/>
</dbReference>
<evidence type="ECO:0000259" key="2">
    <source>
        <dbReference type="Pfam" id="PF22106"/>
    </source>
</evidence>
<evidence type="ECO:0000259" key="1">
    <source>
        <dbReference type="Pfam" id="PF09836"/>
    </source>
</evidence>
<accession>A0ABV6BHR5</accession>
<dbReference type="InterPro" id="IPR018640">
    <property type="entry name" value="DUF2063"/>
</dbReference>
<proteinExistence type="predicted"/>
<evidence type="ECO:0000313" key="3">
    <source>
        <dbReference type="EMBL" id="MFC0050400.1"/>
    </source>
</evidence>
<feature type="domain" description="NGO1945-like C-terminal" evidence="2">
    <location>
        <begin position="137"/>
        <end position="232"/>
    </location>
</feature>
<gene>
    <name evidence="3" type="ORF">ACFFJP_19080</name>
</gene>
<dbReference type="InterPro" id="IPR054098">
    <property type="entry name" value="NGO1945-like_C"/>
</dbReference>
<dbReference type="RefSeq" id="WP_377248100.1">
    <property type="nucleotide sequence ID" value="NZ_JBHLXP010000005.1"/>
</dbReference>
<dbReference type="Pfam" id="PF09836">
    <property type="entry name" value="DUF2063"/>
    <property type="match status" value="1"/>
</dbReference>
<dbReference type="Proteomes" id="UP001589813">
    <property type="component" value="Unassembled WGS sequence"/>
</dbReference>
<sequence length="244" mass="27836">MHSFQQQQLAFINRIKDPSAPLPAGMRPERMAVYEELFFNNVQNFVSSAFPVLLSIVSAAHWQALCRQFFREQRLHSPYFLHISQAFLHWLPQVEEQLPLFALELAEYEWLELALATDIAMAASGWQFSPNSALALSPLARLCCYQYPVQQISVQFQPTAPAAQPVFLLLYRDHADQVRFLELNAWSAALLQLMLAEPGQQISTYLEWLQPYVPQWDSDQLLAEVTPLLTDFALRGIVTAAAEN</sequence>
<dbReference type="InterPro" id="IPR044922">
    <property type="entry name" value="DUF2063_N_sf"/>
</dbReference>
<evidence type="ECO:0000313" key="4">
    <source>
        <dbReference type="Proteomes" id="UP001589813"/>
    </source>
</evidence>
<feature type="domain" description="Putative DNA-binding" evidence="1">
    <location>
        <begin position="6"/>
        <end position="91"/>
    </location>
</feature>
<keyword evidence="4" id="KW-1185">Reference proteome</keyword>
<organism evidence="3 4">
    <name type="scientific">Rheinheimera tilapiae</name>
    <dbReference type="NCBI Taxonomy" id="875043"/>
    <lineage>
        <taxon>Bacteria</taxon>
        <taxon>Pseudomonadati</taxon>
        <taxon>Pseudomonadota</taxon>
        <taxon>Gammaproteobacteria</taxon>
        <taxon>Chromatiales</taxon>
        <taxon>Chromatiaceae</taxon>
        <taxon>Rheinheimera</taxon>
    </lineage>
</organism>
<dbReference type="Gene3D" id="3.90.930.50">
    <property type="match status" value="1"/>
</dbReference>
<name>A0ABV6BHR5_9GAMM</name>